<dbReference type="SUPFAM" id="SSF46689">
    <property type="entry name" value="Homeodomain-like"/>
    <property type="match status" value="1"/>
</dbReference>
<evidence type="ECO:0000313" key="6">
    <source>
        <dbReference type="EMBL" id="MBB2200975.1"/>
    </source>
</evidence>
<dbReference type="GO" id="GO:0000976">
    <property type="term" value="F:transcription cis-regulatory region binding"/>
    <property type="evidence" value="ECO:0007669"/>
    <property type="project" value="TreeGrafter"/>
</dbReference>
<evidence type="ECO:0000256" key="3">
    <source>
        <dbReference type="ARBA" id="ARBA00023163"/>
    </source>
</evidence>
<dbReference type="Gene3D" id="1.10.357.10">
    <property type="entry name" value="Tetracycline Repressor, domain 2"/>
    <property type="match status" value="1"/>
</dbReference>
<dbReference type="Gene3D" id="1.10.10.60">
    <property type="entry name" value="Homeodomain-like"/>
    <property type="match status" value="1"/>
</dbReference>
<keyword evidence="7" id="KW-1185">Reference proteome</keyword>
<dbReference type="GO" id="GO:0003700">
    <property type="term" value="F:DNA-binding transcription factor activity"/>
    <property type="evidence" value="ECO:0007669"/>
    <property type="project" value="TreeGrafter"/>
</dbReference>
<dbReference type="Proteomes" id="UP000578030">
    <property type="component" value="Unassembled WGS sequence"/>
</dbReference>
<dbReference type="InterPro" id="IPR009057">
    <property type="entry name" value="Homeodomain-like_sf"/>
</dbReference>
<sequence>MRLLSEKGFNETTVDEIAEVAGISRRTLFRYFPTKADIVTAWTQQMTDVLTTSVHHCPTDFTPRDIIRSALEAVIPKIAATREEAFSSVYLIERTPALLPVSLRKYAQWEDSLADALVIRLPASPDRKLAARVAARSGIAAFRTAVDEWIRLKGRRDLGVLLGKIMLLQSETLS</sequence>
<organism evidence="6 7">
    <name type="scientific">Gluconacetobacter tumulisoli</name>
    <dbReference type="NCBI Taxonomy" id="1286189"/>
    <lineage>
        <taxon>Bacteria</taxon>
        <taxon>Pseudomonadati</taxon>
        <taxon>Pseudomonadota</taxon>
        <taxon>Alphaproteobacteria</taxon>
        <taxon>Acetobacterales</taxon>
        <taxon>Acetobacteraceae</taxon>
        <taxon>Gluconacetobacter</taxon>
    </lineage>
</organism>
<dbReference type="InterPro" id="IPR041347">
    <property type="entry name" value="MftR_C"/>
</dbReference>
<evidence type="ECO:0000256" key="1">
    <source>
        <dbReference type="ARBA" id="ARBA00023015"/>
    </source>
</evidence>
<feature type="domain" description="HTH tetR-type" evidence="5">
    <location>
        <begin position="1"/>
        <end position="50"/>
    </location>
</feature>
<dbReference type="PANTHER" id="PTHR30055">
    <property type="entry name" value="HTH-TYPE TRANSCRIPTIONAL REGULATOR RUTR"/>
    <property type="match status" value="1"/>
</dbReference>
<evidence type="ECO:0000256" key="4">
    <source>
        <dbReference type="PROSITE-ProRule" id="PRU00335"/>
    </source>
</evidence>
<dbReference type="PANTHER" id="PTHR30055:SF238">
    <property type="entry name" value="MYCOFACTOCIN BIOSYNTHESIS TRANSCRIPTIONAL REGULATOR MFTR-RELATED"/>
    <property type="match status" value="1"/>
</dbReference>
<dbReference type="EMBL" id="JABEQM010000003">
    <property type="protein sequence ID" value="MBB2200975.1"/>
    <property type="molecule type" value="Genomic_DNA"/>
</dbReference>
<keyword evidence="3" id="KW-0804">Transcription</keyword>
<keyword evidence="2 4" id="KW-0238">DNA-binding</keyword>
<accession>A0A7W4K5V8</accession>
<dbReference type="InterPro" id="IPR050109">
    <property type="entry name" value="HTH-type_TetR-like_transc_reg"/>
</dbReference>
<dbReference type="Pfam" id="PF17754">
    <property type="entry name" value="TetR_C_14"/>
    <property type="match status" value="1"/>
</dbReference>
<protein>
    <submittedName>
        <fullName evidence="6">TetR family transcriptional regulator</fullName>
    </submittedName>
</protein>
<keyword evidence="1" id="KW-0805">Transcription regulation</keyword>
<evidence type="ECO:0000256" key="2">
    <source>
        <dbReference type="ARBA" id="ARBA00023125"/>
    </source>
</evidence>
<feature type="DNA-binding region" description="H-T-H motif" evidence="4">
    <location>
        <begin position="13"/>
        <end position="32"/>
    </location>
</feature>
<evidence type="ECO:0000313" key="7">
    <source>
        <dbReference type="Proteomes" id="UP000578030"/>
    </source>
</evidence>
<dbReference type="AlphaFoldDB" id="A0A7W4K5V8"/>
<evidence type="ECO:0000259" key="5">
    <source>
        <dbReference type="PROSITE" id="PS50977"/>
    </source>
</evidence>
<dbReference type="PROSITE" id="PS01081">
    <property type="entry name" value="HTH_TETR_1"/>
    <property type="match status" value="1"/>
</dbReference>
<proteinExistence type="predicted"/>
<dbReference type="PROSITE" id="PS50977">
    <property type="entry name" value="HTH_TETR_2"/>
    <property type="match status" value="1"/>
</dbReference>
<gene>
    <name evidence="6" type="ORF">HLH28_05175</name>
</gene>
<dbReference type="InterPro" id="IPR023772">
    <property type="entry name" value="DNA-bd_HTH_TetR-type_CS"/>
</dbReference>
<name>A0A7W4K5V8_9PROT</name>
<dbReference type="InterPro" id="IPR001647">
    <property type="entry name" value="HTH_TetR"/>
</dbReference>
<reference evidence="6 7" key="1">
    <citation type="submission" date="2020-04" db="EMBL/GenBank/DDBJ databases">
        <title>Description of novel Gluconacetobacter.</title>
        <authorList>
            <person name="Sombolestani A."/>
        </authorList>
    </citation>
    <scope>NUCLEOTIDE SEQUENCE [LARGE SCALE GENOMIC DNA]</scope>
    <source>
        <strain evidence="6 7">LMG 27802</strain>
    </source>
</reference>
<comment type="caution">
    <text evidence="6">The sequence shown here is derived from an EMBL/GenBank/DDBJ whole genome shotgun (WGS) entry which is preliminary data.</text>
</comment>
<dbReference type="Pfam" id="PF00440">
    <property type="entry name" value="TetR_N"/>
    <property type="match status" value="1"/>
</dbReference>